<evidence type="ECO:0000313" key="11">
    <source>
        <dbReference type="Proteomes" id="UP000229740"/>
    </source>
</evidence>
<dbReference type="GO" id="GO:0005506">
    <property type="term" value="F:iron ion binding"/>
    <property type="evidence" value="ECO:0007669"/>
    <property type="project" value="InterPro"/>
</dbReference>
<dbReference type="InterPro" id="IPR046867">
    <property type="entry name" value="AldOxase/xan_DH_MoCoBD2"/>
</dbReference>
<dbReference type="InterPro" id="IPR008274">
    <property type="entry name" value="AldOxase/xan_DH_MoCoBD1"/>
</dbReference>
<evidence type="ECO:0000256" key="2">
    <source>
        <dbReference type="ARBA" id="ARBA00022505"/>
    </source>
</evidence>
<dbReference type="Pfam" id="PF03450">
    <property type="entry name" value="CO_deh_flav_C"/>
    <property type="match status" value="1"/>
</dbReference>
<evidence type="ECO:0000256" key="4">
    <source>
        <dbReference type="ARBA" id="ARBA00022723"/>
    </source>
</evidence>
<dbReference type="Pfam" id="PF02738">
    <property type="entry name" value="MoCoBD_1"/>
    <property type="match status" value="1"/>
</dbReference>
<dbReference type="GO" id="GO:0051537">
    <property type="term" value="F:2 iron, 2 sulfur cluster binding"/>
    <property type="evidence" value="ECO:0007669"/>
    <property type="project" value="UniProtKB-KW"/>
</dbReference>
<keyword evidence="2" id="KW-0500">Molybdenum</keyword>
<dbReference type="InterPro" id="IPR016169">
    <property type="entry name" value="FAD-bd_PCMH_sub2"/>
</dbReference>
<name>A0A2G6EAJ2_9BACT</name>
<dbReference type="SUPFAM" id="SSF56003">
    <property type="entry name" value="Molybdenum cofactor-binding domain"/>
    <property type="match status" value="1"/>
</dbReference>
<dbReference type="InterPro" id="IPR036318">
    <property type="entry name" value="FAD-bd_PCMH-like_sf"/>
</dbReference>
<keyword evidence="5" id="KW-0560">Oxidoreductase</keyword>
<evidence type="ECO:0000256" key="7">
    <source>
        <dbReference type="ARBA" id="ARBA00023014"/>
    </source>
</evidence>
<dbReference type="InterPro" id="IPR002346">
    <property type="entry name" value="Mopterin_DH_FAD-bd"/>
</dbReference>
<dbReference type="InterPro" id="IPR036856">
    <property type="entry name" value="Ald_Oxase/Xan_DH_a/b_sf"/>
</dbReference>
<gene>
    <name evidence="10" type="ORF">CSB45_01485</name>
</gene>
<evidence type="ECO:0000256" key="8">
    <source>
        <dbReference type="ARBA" id="ARBA00034078"/>
    </source>
</evidence>
<dbReference type="GO" id="GO:0016491">
    <property type="term" value="F:oxidoreductase activity"/>
    <property type="evidence" value="ECO:0007669"/>
    <property type="project" value="UniProtKB-KW"/>
</dbReference>
<evidence type="ECO:0000256" key="3">
    <source>
        <dbReference type="ARBA" id="ARBA00022714"/>
    </source>
</evidence>
<evidence type="ECO:0000256" key="6">
    <source>
        <dbReference type="ARBA" id="ARBA00023004"/>
    </source>
</evidence>
<dbReference type="SMART" id="SM01008">
    <property type="entry name" value="Ald_Xan_dh_C"/>
    <property type="match status" value="1"/>
</dbReference>
<dbReference type="InterPro" id="IPR037165">
    <property type="entry name" value="AldOxase/xan_DH_Mopterin-bd_sf"/>
</dbReference>
<protein>
    <submittedName>
        <fullName evidence="10">Aldehyde oxidase</fullName>
    </submittedName>
</protein>
<proteinExistence type="predicted"/>
<dbReference type="Proteomes" id="UP000229740">
    <property type="component" value="Unassembled WGS sequence"/>
</dbReference>
<dbReference type="PANTHER" id="PTHR11908">
    <property type="entry name" value="XANTHINE DEHYDROGENASE"/>
    <property type="match status" value="1"/>
</dbReference>
<dbReference type="GO" id="GO:0071949">
    <property type="term" value="F:FAD binding"/>
    <property type="evidence" value="ECO:0007669"/>
    <property type="project" value="InterPro"/>
</dbReference>
<dbReference type="InterPro" id="IPR016167">
    <property type="entry name" value="FAD-bd_PCMH_sub1"/>
</dbReference>
<comment type="cofactor">
    <cofactor evidence="8">
        <name>[2Fe-2S] cluster</name>
        <dbReference type="ChEBI" id="CHEBI:190135"/>
    </cofactor>
</comment>
<dbReference type="Gene3D" id="3.30.365.10">
    <property type="entry name" value="Aldehyde oxidase/xanthine dehydrogenase, molybdopterin binding domain"/>
    <property type="match status" value="4"/>
</dbReference>
<reference evidence="10 11" key="1">
    <citation type="submission" date="2017-10" db="EMBL/GenBank/DDBJ databases">
        <title>Novel microbial diversity and functional potential in the marine mammal oral microbiome.</title>
        <authorList>
            <person name="Dudek N.K."/>
            <person name="Sun C.L."/>
            <person name="Burstein D."/>
            <person name="Kantor R.S."/>
            <person name="Aliaga Goltsman D.S."/>
            <person name="Bik E.M."/>
            <person name="Thomas B.C."/>
            <person name="Banfield J.F."/>
            <person name="Relman D.A."/>
        </authorList>
    </citation>
    <scope>NUCLEOTIDE SEQUENCE [LARGE SCALE GENOMIC DNA]</scope>
    <source>
        <strain evidence="10">DOLZORAL124_49_17</strain>
    </source>
</reference>
<dbReference type="SMART" id="SM01092">
    <property type="entry name" value="CO_deh_flav_C"/>
    <property type="match status" value="1"/>
</dbReference>
<accession>A0A2G6EAJ2</accession>
<evidence type="ECO:0000259" key="9">
    <source>
        <dbReference type="PROSITE" id="PS51387"/>
    </source>
</evidence>
<evidence type="ECO:0000256" key="1">
    <source>
        <dbReference type="ARBA" id="ARBA00001924"/>
    </source>
</evidence>
<dbReference type="Gene3D" id="3.90.1170.50">
    <property type="entry name" value="Aldehyde oxidase/xanthine dehydrogenase, a/b hammerhead"/>
    <property type="match status" value="1"/>
</dbReference>
<dbReference type="PANTHER" id="PTHR11908:SF132">
    <property type="entry name" value="ALDEHYDE OXIDASE 1-RELATED"/>
    <property type="match status" value="1"/>
</dbReference>
<dbReference type="InterPro" id="IPR016208">
    <property type="entry name" value="Ald_Oxase/xanthine_DH-like"/>
</dbReference>
<comment type="caution">
    <text evidence="10">The sequence shown here is derived from an EMBL/GenBank/DDBJ whole genome shotgun (WGS) entry which is preliminary data.</text>
</comment>
<dbReference type="InterPro" id="IPR005107">
    <property type="entry name" value="CO_DH_flav_C"/>
</dbReference>
<keyword evidence="3" id="KW-0001">2Fe-2S</keyword>
<dbReference type="SUPFAM" id="SSF56176">
    <property type="entry name" value="FAD-binding/transporter-associated domain-like"/>
    <property type="match status" value="1"/>
</dbReference>
<organism evidence="10 11">
    <name type="scientific">candidate division KSB3 bacterium</name>
    <dbReference type="NCBI Taxonomy" id="2044937"/>
    <lineage>
        <taxon>Bacteria</taxon>
        <taxon>candidate division KSB3</taxon>
    </lineage>
</organism>
<dbReference type="SUPFAM" id="SSF54665">
    <property type="entry name" value="CO dehydrogenase molybdoprotein N-domain-like"/>
    <property type="match status" value="1"/>
</dbReference>
<dbReference type="Gene3D" id="3.30.390.50">
    <property type="entry name" value="CO dehydrogenase flavoprotein, C-terminal domain"/>
    <property type="match status" value="1"/>
</dbReference>
<evidence type="ECO:0000313" key="10">
    <source>
        <dbReference type="EMBL" id="PID59106.1"/>
    </source>
</evidence>
<dbReference type="Pfam" id="PF01315">
    <property type="entry name" value="Ald_Xan_dh_C"/>
    <property type="match status" value="1"/>
</dbReference>
<dbReference type="InterPro" id="IPR000674">
    <property type="entry name" value="Ald_Oxase/Xan_DH_a/b"/>
</dbReference>
<keyword evidence="7" id="KW-0411">Iron-sulfur</keyword>
<comment type="cofactor">
    <cofactor evidence="1">
        <name>Mo-molybdopterin</name>
        <dbReference type="ChEBI" id="CHEBI:71302"/>
    </cofactor>
</comment>
<dbReference type="AlphaFoldDB" id="A0A2G6EAJ2"/>
<sequence length="1080" mass="118443">MNNYHTLGTRLPRIDGYEKVTGKGLYGDDLNFHGMLHAACRYTDIPAGKIIQLDISQAEKIEGVAAIALYKDIPGQKRVGPIRADQYVLADDEVFFSGDVIAIVAAETREIAATAAEAIQVEYDPIDGIFDVEEAVQPGSRLIHPEFKSNIVVHYPVIKGDVEQGFQQSDQLIERSYRTGFHEHAYIEPETVMAAPDWTTGGFRVYGSIQNPYETREVVAKFLDVALNKVNVMPSILGGSFGGKDDIVHVMACRAALLSKMTARPVKLTNTREQSLKESYKRHPYIMNYKVGFMRDGTLKAMQIDILADSGAYASQTFFVTWRSAVQATGPYEIEHVRTNVRGVYTNNTYTAAYRGFGAPQVIFAQESLMDEIAEICGLSPLEIRRKNGYTQGSVTATGQRLSGHKVALSQVIDEAVHKSAYQKKREEFSTLNKTAERVKYGIGLSCSFRGCSLGAEGLDTSSAIVSVQADGSIYLMTGVTENGQGLQTTFCQMVSEILGVGQEKLVFLTPQTSSIADGGPTVASRGTLMGGNAIVNAANIIKERIFSVIQEDLQVAAMEDTVWKDGCISKKSSKTDMQAIRFEDAVGKAFQAGLNLSAYGWYKAPDVNWEEERGHGNAYFTFVYGCQIAEIAVDTHTGKIEVLQITAAHEVGQVINRLGAEGQVFGGVTQGMGYGIFEDYDIQHGVVKSVNLDTYLLPTIKDIQNINPIFVENPDKNGPFGAKSLGEPTLELTAAALNNALSFAVGTRSYQIPLTLEQVYLGKNLRKPVRQSEVRAEVCKIDHTAYGGHKHSSRVNKVKMTTPASLQEALALLATGAFRIISGGTDVVIEARMRDEALNLLNISNLPELARISEEEDAISIGGAATFSSIIRHESLQQHVPLFVHACSTVGSTQIRNRGTVGGNLVNAAPCADALPPLIAYHAKLRLQSENGLREIDAADFTIKQYHTQIRPDEILAEIVLPKPHEKFYYSYFQLGRRNALNITRLSLSALLSFDENGKIKTCRLVDGAMFSRPQRLTPVENVLRGKVLNDETISAVRAPLADMIEAAIGKRWSAEYKKPVFIDICQDLLRDIHGQICH</sequence>
<dbReference type="PROSITE" id="PS51387">
    <property type="entry name" value="FAD_PCMH"/>
    <property type="match status" value="1"/>
</dbReference>
<dbReference type="InterPro" id="IPR036683">
    <property type="entry name" value="CO_DH_flav_C_dom_sf"/>
</dbReference>
<dbReference type="SUPFAM" id="SSF55447">
    <property type="entry name" value="CO dehydrogenase flavoprotein C-terminal domain-like"/>
    <property type="match status" value="1"/>
</dbReference>
<dbReference type="Pfam" id="PF20256">
    <property type="entry name" value="MoCoBD_2"/>
    <property type="match status" value="1"/>
</dbReference>
<dbReference type="Gene3D" id="3.30.465.10">
    <property type="match status" value="1"/>
</dbReference>
<dbReference type="Gene3D" id="3.30.43.10">
    <property type="entry name" value="Uridine Diphospho-n-acetylenolpyruvylglucosamine Reductase, domain 2"/>
    <property type="match status" value="1"/>
</dbReference>
<evidence type="ECO:0000256" key="5">
    <source>
        <dbReference type="ARBA" id="ARBA00023002"/>
    </source>
</evidence>
<dbReference type="EMBL" id="PDPS01000020">
    <property type="protein sequence ID" value="PID59106.1"/>
    <property type="molecule type" value="Genomic_DNA"/>
</dbReference>
<keyword evidence="6" id="KW-0408">Iron</keyword>
<feature type="domain" description="FAD-binding PCMH-type" evidence="9">
    <location>
        <begin position="791"/>
        <end position="967"/>
    </location>
</feature>
<dbReference type="Pfam" id="PF00941">
    <property type="entry name" value="FAD_binding_5"/>
    <property type="match status" value="1"/>
</dbReference>
<keyword evidence="4" id="KW-0479">Metal-binding</keyword>
<dbReference type="InterPro" id="IPR016166">
    <property type="entry name" value="FAD-bd_PCMH"/>
</dbReference>